<dbReference type="Proteomes" id="UP001187192">
    <property type="component" value="Unassembled WGS sequence"/>
</dbReference>
<evidence type="ECO:0000313" key="3">
    <source>
        <dbReference type="Proteomes" id="UP001187192"/>
    </source>
</evidence>
<sequence length="65" mass="7233">MAISSNPVLELATPISSTPFGSYDDEYPSPYNPHDGEPPSPSLDFMIILPYREPHPSPKLKNYIT</sequence>
<feature type="region of interest" description="Disordered" evidence="1">
    <location>
        <begin position="13"/>
        <end position="43"/>
    </location>
</feature>
<reference evidence="2" key="1">
    <citation type="submission" date="2023-07" db="EMBL/GenBank/DDBJ databases">
        <title>draft genome sequence of fig (Ficus carica).</title>
        <authorList>
            <person name="Takahashi T."/>
            <person name="Nishimura K."/>
        </authorList>
    </citation>
    <scope>NUCLEOTIDE SEQUENCE</scope>
</reference>
<accession>A0AA88DU70</accession>
<comment type="caution">
    <text evidence="2">The sequence shown here is derived from an EMBL/GenBank/DDBJ whole genome shotgun (WGS) entry which is preliminary data.</text>
</comment>
<gene>
    <name evidence="2" type="ORF">TIFTF001_030972</name>
</gene>
<name>A0AA88DU70_FICCA</name>
<keyword evidence="3" id="KW-1185">Reference proteome</keyword>
<dbReference type="AlphaFoldDB" id="A0AA88DU70"/>
<evidence type="ECO:0000313" key="2">
    <source>
        <dbReference type="EMBL" id="GMN61887.1"/>
    </source>
</evidence>
<evidence type="ECO:0000256" key="1">
    <source>
        <dbReference type="SAM" id="MobiDB-lite"/>
    </source>
</evidence>
<proteinExistence type="predicted"/>
<protein>
    <submittedName>
        <fullName evidence="2">Uncharacterized protein</fullName>
    </submittedName>
</protein>
<dbReference type="EMBL" id="BTGU01000119">
    <property type="protein sequence ID" value="GMN61887.1"/>
    <property type="molecule type" value="Genomic_DNA"/>
</dbReference>
<organism evidence="2 3">
    <name type="scientific">Ficus carica</name>
    <name type="common">Common fig</name>
    <dbReference type="NCBI Taxonomy" id="3494"/>
    <lineage>
        <taxon>Eukaryota</taxon>
        <taxon>Viridiplantae</taxon>
        <taxon>Streptophyta</taxon>
        <taxon>Embryophyta</taxon>
        <taxon>Tracheophyta</taxon>
        <taxon>Spermatophyta</taxon>
        <taxon>Magnoliopsida</taxon>
        <taxon>eudicotyledons</taxon>
        <taxon>Gunneridae</taxon>
        <taxon>Pentapetalae</taxon>
        <taxon>rosids</taxon>
        <taxon>fabids</taxon>
        <taxon>Rosales</taxon>
        <taxon>Moraceae</taxon>
        <taxon>Ficeae</taxon>
        <taxon>Ficus</taxon>
    </lineage>
</organism>